<dbReference type="SUPFAM" id="SSF52374">
    <property type="entry name" value="Nucleotidylyl transferase"/>
    <property type="match status" value="1"/>
</dbReference>
<dbReference type="Gene3D" id="3.10.290.10">
    <property type="entry name" value="RNA-binding S4 domain"/>
    <property type="match status" value="1"/>
</dbReference>
<feature type="short sequence motif" description="'KMSKS' region" evidence="11">
    <location>
        <begin position="235"/>
        <end position="239"/>
    </location>
</feature>
<keyword evidence="5 11" id="KW-0067">ATP-binding</keyword>
<evidence type="ECO:0000256" key="4">
    <source>
        <dbReference type="ARBA" id="ARBA00022741"/>
    </source>
</evidence>
<evidence type="ECO:0000256" key="1">
    <source>
        <dbReference type="ARBA" id="ARBA00004496"/>
    </source>
</evidence>
<evidence type="ECO:0000313" key="15">
    <source>
        <dbReference type="Proteomes" id="UP000182491"/>
    </source>
</evidence>
<dbReference type="InterPro" id="IPR036986">
    <property type="entry name" value="S4_RNA-bd_sf"/>
</dbReference>
<feature type="binding site" evidence="11">
    <location>
        <position position="238"/>
    </location>
    <ligand>
        <name>ATP</name>
        <dbReference type="ChEBI" id="CHEBI:30616"/>
    </ligand>
</feature>
<comment type="subunit">
    <text evidence="11">Homodimer.</text>
</comment>
<evidence type="ECO:0000256" key="5">
    <source>
        <dbReference type="ARBA" id="ARBA00022840"/>
    </source>
</evidence>
<feature type="binding site" evidence="11">
    <location>
        <position position="179"/>
    </location>
    <ligand>
        <name>L-tyrosine</name>
        <dbReference type="ChEBI" id="CHEBI:58315"/>
    </ligand>
</feature>
<dbReference type="PROSITE" id="PS00178">
    <property type="entry name" value="AA_TRNA_LIGASE_I"/>
    <property type="match status" value="1"/>
</dbReference>
<dbReference type="InterPro" id="IPR014729">
    <property type="entry name" value="Rossmann-like_a/b/a_fold"/>
</dbReference>
<evidence type="ECO:0000256" key="11">
    <source>
        <dbReference type="HAMAP-Rule" id="MF_02006"/>
    </source>
</evidence>
<dbReference type="InterPro" id="IPR001412">
    <property type="entry name" value="aa-tRNA-synth_I_CS"/>
</dbReference>
<feature type="domain" description="Tyrosine--tRNA ligase SYY-like C-terminal" evidence="13">
    <location>
        <begin position="347"/>
        <end position="431"/>
    </location>
</feature>
<keyword evidence="2 11" id="KW-0963">Cytoplasm</keyword>
<evidence type="ECO:0000256" key="6">
    <source>
        <dbReference type="ARBA" id="ARBA00022884"/>
    </source>
</evidence>
<dbReference type="GO" id="GO:0005524">
    <property type="term" value="F:ATP binding"/>
    <property type="evidence" value="ECO:0007669"/>
    <property type="project" value="UniProtKB-UniRule"/>
</dbReference>
<dbReference type="Gene3D" id="1.10.240.10">
    <property type="entry name" value="Tyrosyl-Transfer RNA Synthetase"/>
    <property type="match status" value="1"/>
</dbReference>
<dbReference type="GO" id="GO:0003723">
    <property type="term" value="F:RNA binding"/>
    <property type="evidence" value="ECO:0007669"/>
    <property type="project" value="UniProtKB-KW"/>
</dbReference>
<keyword evidence="3 11" id="KW-0436">Ligase</keyword>
<feature type="binding site" evidence="11">
    <location>
        <position position="32"/>
    </location>
    <ligand>
        <name>L-tyrosine</name>
        <dbReference type="ChEBI" id="CHEBI:58315"/>
    </ligand>
</feature>
<evidence type="ECO:0000256" key="8">
    <source>
        <dbReference type="ARBA" id="ARBA00023146"/>
    </source>
</evidence>
<dbReference type="InterPro" id="IPR002305">
    <property type="entry name" value="aa-tRNA-synth_Ic"/>
</dbReference>
<dbReference type="InterPro" id="IPR054608">
    <property type="entry name" value="SYY-like_C"/>
</dbReference>
<keyword evidence="15" id="KW-1185">Reference proteome</keyword>
<evidence type="ECO:0000256" key="12">
    <source>
        <dbReference type="PROSITE-ProRule" id="PRU00182"/>
    </source>
</evidence>
<evidence type="ECO:0000259" key="13">
    <source>
        <dbReference type="Pfam" id="PF22421"/>
    </source>
</evidence>
<comment type="function">
    <text evidence="11">Catalyzes the attachment of tyrosine to tRNA(Tyr) in a two-step reaction: tyrosine is first activated by ATP to form Tyr-AMP and then transferred to the acceptor end of tRNA(Tyr).</text>
</comment>
<gene>
    <name evidence="11" type="primary">tyrS</name>
    <name evidence="14" type="ORF">SAMN04487941_0822</name>
</gene>
<dbReference type="NCBIfam" id="TIGR00234">
    <property type="entry name" value="tyrS"/>
    <property type="match status" value="1"/>
</dbReference>
<dbReference type="PANTHER" id="PTHR11766:SF0">
    <property type="entry name" value="TYROSINE--TRNA LIGASE, MITOCHONDRIAL"/>
    <property type="match status" value="1"/>
</dbReference>
<evidence type="ECO:0000256" key="10">
    <source>
        <dbReference type="ARBA" id="ARBA00060965"/>
    </source>
</evidence>
<dbReference type="GO" id="GO:0006437">
    <property type="term" value="P:tyrosyl-tRNA aminoacylation"/>
    <property type="evidence" value="ECO:0007669"/>
    <property type="project" value="UniProtKB-UniRule"/>
</dbReference>
<dbReference type="Gene3D" id="3.40.50.620">
    <property type="entry name" value="HUPs"/>
    <property type="match status" value="1"/>
</dbReference>
<evidence type="ECO:0000256" key="7">
    <source>
        <dbReference type="ARBA" id="ARBA00022917"/>
    </source>
</evidence>
<organism evidence="14 15">
    <name type="scientific">Pontibacter akesuensis</name>
    <dbReference type="NCBI Taxonomy" id="388950"/>
    <lineage>
        <taxon>Bacteria</taxon>
        <taxon>Pseudomonadati</taxon>
        <taxon>Bacteroidota</taxon>
        <taxon>Cytophagia</taxon>
        <taxon>Cytophagales</taxon>
        <taxon>Hymenobacteraceae</taxon>
        <taxon>Pontibacter</taxon>
    </lineage>
</organism>
<sequence>MNLIEELRWRGMLHDFMPGTEEQLASEMTAGYIGFDPTAKSLHIGNLATIMLLVHLQRAGHKPLALVGGATGMIGDPSGKSAERNLLEEDTLLENQEGIKKQLEKFLDFNCGANSAEMVNNYDWFKEFSFLGFLREVGKHLTVNYMMSKDSVKKRINADEDGDRAEGLSYTEFAYQLIQGYDFYHLYKNKGVRLQMGASDQWGNITTGTELIRRIDGGKAFALVGKLVTKADGTKFGKSEGGNVWLDPNLTSPYKFYQFWLNLSDEEAEKLIKVYTLLPQEEIASITEEHKLAPHQRLLQKALAKDVTIRVHSEDDYNSAVAASEILFGKGDLQTLKGLKEDVLLSVFEGVPQIEVSKSAYADAATVTDLLSELTEGQIFESKGEARRMIKNGGVSVNREKVQGADDAVNFELLQDKYLVVQKGKKNYYLIAVN</sequence>
<protein>
    <recommendedName>
        <fullName evidence="11">Tyrosine--tRNA ligase</fullName>
        <ecNumber evidence="11">6.1.1.1</ecNumber>
    </recommendedName>
    <alternativeName>
        <fullName evidence="11">Tyrosyl-tRNA synthetase</fullName>
        <shortName evidence="11">TyrRS</shortName>
    </alternativeName>
</protein>
<dbReference type="EMBL" id="FPCA01000001">
    <property type="protein sequence ID" value="SFU44823.1"/>
    <property type="molecule type" value="Genomic_DNA"/>
</dbReference>
<keyword evidence="8 11" id="KW-0030">Aminoacyl-tRNA synthetase</keyword>
<feature type="short sequence motif" description="'HIGH' region" evidence="11">
    <location>
        <begin position="37"/>
        <end position="46"/>
    </location>
</feature>
<dbReference type="CDD" id="cd00805">
    <property type="entry name" value="TyrRS_core"/>
    <property type="match status" value="1"/>
</dbReference>
<comment type="subcellular location">
    <subcellularLocation>
        <location evidence="1 11">Cytoplasm</location>
    </subcellularLocation>
</comment>
<reference evidence="15" key="1">
    <citation type="submission" date="2016-10" db="EMBL/GenBank/DDBJ databases">
        <authorList>
            <person name="Varghese N."/>
        </authorList>
    </citation>
    <scope>NUCLEOTIDE SEQUENCE [LARGE SCALE GENOMIC DNA]</scope>
    <source>
        <strain evidence="15">DSM 18820</strain>
    </source>
</reference>
<dbReference type="AlphaFoldDB" id="A0A1I7G8S6"/>
<dbReference type="PROSITE" id="PS50889">
    <property type="entry name" value="S4"/>
    <property type="match status" value="1"/>
</dbReference>
<keyword evidence="6 12" id="KW-0694">RNA-binding</keyword>
<evidence type="ECO:0000313" key="14">
    <source>
        <dbReference type="EMBL" id="SFU44823.1"/>
    </source>
</evidence>
<dbReference type="EC" id="6.1.1.1" evidence="11"/>
<dbReference type="RefSeq" id="WP_068839770.1">
    <property type="nucleotide sequence ID" value="NZ_BMXC01000001.1"/>
</dbReference>
<dbReference type="GO" id="GO:0042803">
    <property type="term" value="F:protein homodimerization activity"/>
    <property type="evidence" value="ECO:0007669"/>
    <property type="project" value="UniProtKB-ARBA"/>
</dbReference>
<dbReference type="GO" id="GO:0004831">
    <property type="term" value="F:tyrosine-tRNA ligase activity"/>
    <property type="evidence" value="ECO:0007669"/>
    <property type="project" value="UniProtKB-UniRule"/>
</dbReference>
<proteinExistence type="inferred from homology"/>
<dbReference type="GO" id="GO:0005829">
    <property type="term" value="C:cytosol"/>
    <property type="evidence" value="ECO:0007669"/>
    <property type="project" value="TreeGrafter"/>
</dbReference>
<comment type="similarity">
    <text evidence="10 11">Belongs to the class-I aminoacyl-tRNA synthetase family. TyrS type 1 subfamily.</text>
</comment>
<keyword evidence="7 11" id="KW-0648">Protein biosynthesis</keyword>
<dbReference type="SUPFAM" id="SSF55174">
    <property type="entry name" value="Alpha-L RNA-binding motif"/>
    <property type="match status" value="1"/>
</dbReference>
<dbReference type="PANTHER" id="PTHR11766">
    <property type="entry name" value="TYROSYL-TRNA SYNTHETASE"/>
    <property type="match status" value="1"/>
</dbReference>
<dbReference type="HAMAP" id="MF_02006">
    <property type="entry name" value="Tyr_tRNA_synth_type1"/>
    <property type="match status" value="1"/>
</dbReference>
<feature type="binding site" evidence="11">
    <location>
        <position position="175"/>
    </location>
    <ligand>
        <name>L-tyrosine</name>
        <dbReference type="ChEBI" id="CHEBI:58315"/>
    </ligand>
</feature>
<dbReference type="STRING" id="388950.GCA_001611675_03957"/>
<dbReference type="FunFam" id="1.10.240.10:FF:000001">
    <property type="entry name" value="Tyrosine--tRNA ligase"/>
    <property type="match status" value="1"/>
</dbReference>
<keyword evidence="4 11" id="KW-0547">Nucleotide-binding</keyword>
<dbReference type="Pfam" id="PF00579">
    <property type="entry name" value="tRNA-synt_1b"/>
    <property type="match status" value="1"/>
</dbReference>
<comment type="catalytic activity">
    <reaction evidence="9 11">
        <text>tRNA(Tyr) + L-tyrosine + ATP = L-tyrosyl-tRNA(Tyr) + AMP + diphosphate + H(+)</text>
        <dbReference type="Rhea" id="RHEA:10220"/>
        <dbReference type="Rhea" id="RHEA-COMP:9706"/>
        <dbReference type="Rhea" id="RHEA-COMP:9707"/>
        <dbReference type="ChEBI" id="CHEBI:15378"/>
        <dbReference type="ChEBI" id="CHEBI:30616"/>
        <dbReference type="ChEBI" id="CHEBI:33019"/>
        <dbReference type="ChEBI" id="CHEBI:58315"/>
        <dbReference type="ChEBI" id="CHEBI:78442"/>
        <dbReference type="ChEBI" id="CHEBI:78536"/>
        <dbReference type="ChEBI" id="CHEBI:456215"/>
        <dbReference type="EC" id="6.1.1.1"/>
    </reaction>
</comment>
<evidence type="ECO:0000256" key="2">
    <source>
        <dbReference type="ARBA" id="ARBA00022490"/>
    </source>
</evidence>
<dbReference type="Pfam" id="PF22421">
    <property type="entry name" value="SYY_C-terminal"/>
    <property type="match status" value="1"/>
</dbReference>
<name>A0A1I7G8S6_9BACT</name>
<dbReference type="PRINTS" id="PR01040">
    <property type="entry name" value="TRNASYNTHTYR"/>
</dbReference>
<evidence type="ECO:0000256" key="3">
    <source>
        <dbReference type="ARBA" id="ARBA00022598"/>
    </source>
</evidence>
<dbReference type="Proteomes" id="UP000182491">
    <property type="component" value="Unassembled WGS sequence"/>
</dbReference>
<dbReference type="OrthoDB" id="9804243at2"/>
<evidence type="ECO:0000256" key="9">
    <source>
        <dbReference type="ARBA" id="ARBA00048248"/>
    </source>
</evidence>
<dbReference type="InterPro" id="IPR024107">
    <property type="entry name" value="Tyr-tRNA-ligase_bac_1"/>
</dbReference>
<accession>A0A1I7G8S6</accession>
<dbReference type="FunFam" id="3.40.50.620:FF:000008">
    <property type="entry name" value="Tyrosine--tRNA ligase"/>
    <property type="match status" value="1"/>
</dbReference>
<dbReference type="InterPro" id="IPR024088">
    <property type="entry name" value="Tyr-tRNA-ligase_bac-type"/>
</dbReference>
<dbReference type="InterPro" id="IPR002307">
    <property type="entry name" value="Tyr-tRNA-ligase"/>
</dbReference>
<dbReference type="CDD" id="cd00165">
    <property type="entry name" value="S4"/>
    <property type="match status" value="1"/>
</dbReference>